<dbReference type="Pfam" id="PF11356">
    <property type="entry name" value="T2SSC"/>
    <property type="match status" value="1"/>
</dbReference>
<comment type="caution">
    <text evidence="12">The sequence shown here is derived from an EMBL/GenBank/DDBJ whole genome shotgun (WGS) entry which is preliminary data.</text>
</comment>
<evidence type="ECO:0000256" key="1">
    <source>
        <dbReference type="ARBA" id="ARBA00004533"/>
    </source>
</evidence>
<keyword evidence="9" id="KW-0472">Membrane</keyword>
<evidence type="ECO:0000256" key="2">
    <source>
        <dbReference type="ARBA" id="ARBA00007986"/>
    </source>
</evidence>
<name>A0ABT3N673_9BACT</name>
<evidence type="ECO:0000313" key="12">
    <source>
        <dbReference type="EMBL" id="MCW7752960.1"/>
    </source>
</evidence>
<dbReference type="EMBL" id="JAPFPW010000002">
    <property type="protein sequence ID" value="MCW7752960.1"/>
    <property type="molecule type" value="Genomic_DNA"/>
</dbReference>
<evidence type="ECO:0000259" key="11">
    <source>
        <dbReference type="Pfam" id="PF13180"/>
    </source>
</evidence>
<keyword evidence="7" id="KW-0653">Protein transport</keyword>
<evidence type="ECO:0000256" key="5">
    <source>
        <dbReference type="ARBA" id="ARBA00022519"/>
    </source>
</evidence>
<evidence type="ECO:0000313" key="13">
    <source>
        <dbReference type="Proteomes" id="UP001209681"/>
    </source>
</evidence>
<keyword evidence="4" id="KW-1003">Cell membrane</keyword>
<keyword evidence="6" id="KW-0812">Transmembrane</keyword>
<comment type="similarity">
    <text evidence="2">Belongs to the GSP C family.</text>
</comment>
<dbReference type="RefSeq" id="WP_265423818.1">
    <property type="nucleotide sequence ID" value="NZ_JAPFPW010000002.1"/>
</dbReference>
<proteinExistence type="inferred from homology"/>
<dbReference type="Pfam" id="PF13180">
    <property type="entry name" value="PDZ_2"/>
    <property type="match status" value="1"/>
</dbReference>
<evidence type="ECO:0000256" key="8">
    <source>
        <dbReference type="ARBA" id="ARBA00022989"/>
    </source>
</evidence>
<evidence type="ECO:0000256" key="6">
    <source>
        <dbReference type="ARBA" id="ARBA00022692"/>
    </source>
</evidence>
<dbReference type="NCBIfam" id="TIGR01713">
    <property type="entry name" value="typeII_sec_gspC"/>
    <property type="match status" value="1"/>
</dbReference>
<keyword evidence="13" id="KW-1185">Reference proteome</keyword>
<dbReference type="Proteomes" id="UP001209681">
    <property type="component" value="Unassembled WGS sequence"/>
</dbReference>
<keyword evidence="3" id="KW-0813">Transport</keyword>
<comment type="subcellular location">
    <subcellularLocation>
        <location evidence="1">Cell inner membrane</location>
    </subcellularLocation>
</comment>
<evidence type="ECO:0000256" key="3">
    <source>
        <dbReference type="ARBA" id="ARBA00022448"/>
    </source>
</evidence>
<dbReference type="SUPFAM" id="SSF50156">
    <property type="entry name" value="PDZ domain-like"/>
    <property type="match status" value="1"/>
</dbReference>
<feature type="domain" description="Type II secretion system protein GspC N-terminal" evidence="10">
    <location>
        <begin position="34"/>
        <end position="150"/>
    </location>
</feature>
<reference evidence="12 13" key="1">
    <citation type="submission" date="2022-11" db="EMBL/GenBank/DDBJ databases">
        <title>Desulfobotulus tamanensis H1 sp. nov. - anaerobic, alkaliphilic, sulphate reducing bacterium isolated from terrestrial mud volcano.</title>
        <authorList>
            <person name="Frolova A."/>
            <person name="Merkel A.Y."/>
            <person name="Slobodkin A.I."/>
        </authorList>
    </citation>
    <scope>NUCLEOTIDE SEQUENCE [LARGE SCALE GENOMIC DNA]</scope>
    <source>
        <strain evidence="12 13">H1</strain>
    </source>
</reference>
<dbReference type="Gene3D" id="2.30.30.830">
    <property type="match status" value="1"/>
</dbReference>
<evidence type="ECO:0000256" key="7">
    <source>
        <dbReference type="ARBA" id="ARBA00022927"/>
    </source>
</evidence>
<dbReference type="InterPro" id="IPR001639">
    <property type="entry name" value="T2SS_protein-GspC"/>
</dbReference>
<feature type="domain" description="PDZ" evidence="11">
    <location>
        <begin position="208"/>
        <end position="272"/>
    </location>
</feature>
<dbReference type="InterPro" id="IPR001478">
    <property type="entry name" value="PDZ"/>
</dbReference>
<gene>
    <name evidence="12" type="primary">gspC</name>
    <name evidence="12" type="ORF">OOT00_03060</name>
</gene>
<dbReference type="InterPro" id="IPR024961">
    <property type="entry name" value="T2SS_GspC_N"/>
</dbReference>
<keyword evidence="5" id="KW-0997">Cell inner membrane</keyword>
<protein>
    <submittedName>
        <fullName evidence="12">Type II secretion system protein GspC</fullName>
    </submittedName>
</protein>
<dbReference type="Gene3D" id="2.30.42.10">
    <property type="match status" value="1"/>
</dbReference>
<accession>A0ABT3N673</accession>
<evidence type="ECO:0000259" key="10">
    <source>
        <dbReference type="Pfam" id="PF11356"/>
    </source>
</evidence>
<sequence length="277" mass="30369">MVPIGAFAAVSLGYGLITEKLLEPAETAAVLSPEATGAEKRGRAAAPVDGASYALIYERNLFGTLIKEQAEKEQPPAIDVDALQRTSLRLRLWGTIASEDAGQAFAVIEDTGKKVQELYGVGDAIQDATVKLILRQKVVLTRRGQDEVLEMDAEEGQRSVDPSIRFSPGVQDSHEVSRDMIDESLQDINSLMRQIRIRPNFEDGQPAGLRVDRLRSDSIFRQLGLENGDVIKGVNGREIQSVDDALTFYDQLRNASTVSLQVERGGTPQTLSYTIRN</sequence>
<keyword evidence="8" id="KW-1133">Transmembrane helix</keyword>
<evidence type="ECO:0000256" key="4">
    <source>
        <dbReference type="ARBA" id="ARBA00022475"/>
    </source>
</evidence>
<organism evidence="12 13">
    <name type="scientific">Desulfobotulus pelophilus</name>
    <dbReference type="NCBI Taxonomy" id="2823377"/>
    <lineage>
        <taxon>Bacteria</taxon>
        <taxon>Pseudomonadati</taxon>
        <taxon>Thermodesulfobacteriota</taxon>
        <taxon>Desulfobacteria</taxon>
        <taxon>Desulfobacterales</taxon>
        <taxon>Desulfobacteraceae</taxon>
        <taxon>Desulfobotulus</taxon>
    </lineage>
</organism>
<dbReference type="InterPro" id="IPR036034">
    <property type="entry name" value="PDZ_sf"/>
</dbReference>
<evidence type="ECO:0000256" key="9">
    <source>
        <dbReference type="ARBA" id="ARBA00023136"/>
    </source>
</evidence>